<evidence type="ECO:0000313" key="1">
    <source>
        <dbReference type="EMBL" id="KAF5805383.1"/>
    </source>
</evidence>
<gene>
    <name evidence="1" type="ORF">HanXRQr2_Chr05g0208671</name>
</gene>
<sequence length="87" mass="10212">MSGHKLRSPLDDELNGIAIEITSSFPTQASITNFERRHHCDQRKLLLKHGERVKLLRHKRRPEEFRKIAMVTSYFGEINRNGLEIRS</sequence>
<comment type="caution">
    <text evidence="1">The sequence shown here is derived from an EMBL/GenBank/DDBJ whole genome shotgun (WGS) entry which is preliminary data.</text>
</comment>
<proteinExistence type="predicted"/>
<reference evidence="1" key="1">
    <citation type="journal article" date="2017" name="Nature">
        <title>The sunflower genome provides insights into oil metabolism, flowering and Asterid evolution.</title>
        <authorList>
            <person name="Badouin H."/>
            <person name="Gouzy J."/>
            <person name="Grassa C.J."/>
            <person name="Murat F."/>
            <person name="Staton S.E."/>
            <person name="Cottret L."/>
            <person name="Lelandais-Briere C."/>
            <person name="Owens G.L."/>
            <person name="Carrere S."/>
            <person name="Mayjonade B."/>
            <person name="Legrand L."/>
            <person name="Gill N."/>
            <person name="Kane N.C."/>
            <person name="Bowers J.E."/>
            <person name="Hubner S."/>
            <person name="Bellec A."/>
            <person name="Berard A."/>
            <person name="Berges H."/>
            <person name="Blanchet N."/>
            <person name="Boniface M.C."/>
            <person name="Brunel D."/>
            <person name="Catrice O."/>
            <person name="Chaidir N."/>
            <person name="Claudel C."/>
            <person name="Donnadieu C."/>
            <person name="Faraut T."/>
            <person name="Fievet G."/>
            <person name="Helmstetter N."/>
            <person name="King M."/>
            <person name="Knapp S.J."/>
            <person name="Lai Z."/>
            <person name="Le Paslier M.C."/>
            <person name="Lippi Y."/>
            <person name="Lorenzon L."/>
            <person name="Mandel J.R."/>
            <person name="Marage G."/>
            <person name="Marchand G."/>
            <person name="Marquand E."/>
            <person name="Bret-Mestries E."/>
            <person name="Morien E."/>
            <person name="Nambeesan S."/>
            <person name="Nguyen T."/>
            <person name="Pegot-Espagnet P."/>
            <person name="Pouilly N."/>
            <person name="Raftis F."/>
            <person name="Sallet E."/>
            <person name="Schiex T."/>
            <person name="Thomas J."/>
            <person name="Vandecasteele C."/>
            <person name="Vares D."/>
            <person name="Vear F."/>
            <person name="Vautrin S."/>
            <person name="Crespi M."/>
            <person name="Mangin B."/>
            <person name="Burke J.M."/>
            <person name="Salse J."/>
            <person name="Munos S."/>
            <person name="Vincourt P."/>
            <person name="Rieseberg L.H."/>
            <person name="Langlade N.B."/>
        </authorList>
    </citation>
    <scope>NUCLEOTIDE SEQUENCE</scope>
    <source>
        <tissue evidence="1">Leaves</tissue>
    </source>
</reference>
<evidence type="ECO:0000313" key="2">
    <source>
        <dbReference type="Proteomes" id="UP000215914"/>
    </source>
</evidence>
<protein>
    <submittedName>
        <fullName evidence="1">Uncharacterized protein</fullName>
    </submittedName>
</protein>
<dbReference type="AlphaFoldDB" id="A0A9K3IYK6"/>
<accession>A0A9K3IYK6</accession>
<organism evidence="1 2">
    <name type="scientific">Helianthus annuus</name>
    <name type="common">Common sunflower</name>
    <dbReference type="NCBI Taxonomy" id="4232"/>
    <lineage>
        <taxon>Eukaryota</taxon>
        <taxon>Viridiplantae</taxon>
        <taxon>Streptophyta</taxon>
        <taxon>Embryophyta</taxon>
        <taxon>Tracheophyta</taxon>
        <taxon>Spermatophyta</taxon>
        <taxon>Magnoliopsida</taxon>
        <taxon>eudicotyledons</taxon>
        <taxon>Gunneridae</taxon>
        <taxon>Pentapetalae</taxon>
        <taxon>asterids</taxon>
        <taxon>campanulids</taxon>
        <taxon>Asterales</taxon>
        <taxon>Asteraceae</taxon>
        <taxon>Asteroideae</taxon>
        <taxon>Heliantheae alliance</taxon>
        <taxon>Heliantheae</taxon>
        <taxon>Helianthus</taxon>
    </lineage>
</organism>
<reference evidence="1" key="2">
    <citation type="submission" date="2020-06" db="EMBL/GenBank/DDBJ databases">
        <title>Helianthus annuus Genome sequencing and assembly Release 2.</title>
        <authorList>
            <person name="Gouzy J."/>
            <person name="Langlade N."/>
            <person name="Munos S."/>
        </authorList>
    </citation>
    <scope>NUCLEOTIDE SEQUENCE</scope>
    <source>
        <tissue evidence="1">Leaves</tissue>
    </source>
</reference>
<dbReference type="Gramene" id="mRNA:HanXRQr2_Chr05g0208671">
    <property type="protein sequence ID" value="CDS:HanXRQr2_Chr05g0208671.1"/>
    <property type="gene ID" value="HanXRQr2_Chr05g0208671"/>
</dbReference>
<dbReference type="EMBL" id="MNCJ02000320">
    <property type="protein sequence ID" value="KAF5805383.1"/>
    <property type="molecule type" value="Genomic_DNA"/>
</dbReference>
<keyword evidence="2" id="KW-1185">Reference proteome</keyword>
<name>A0A9K3IYK6_HELAN</name>
<dbReference type="Proteomes" id="UP000215914">
    <property type="component" value="Unassembled WGS sequence"/>
</dbReference>